<reference evidence="1" key="1">
    <citation type="submission" date="2023-03" db="EMBL/GenBank/DDBJ databases">
        <title>Selenobaculum gbiensis gen. nov. sp. nov., a new bacterium isolated from the gut microbiota of IBD patient.</title>
        <authorList>
            <person name="Yeo S."/>
            <person name="Park H."/>
            <person name="Huh C.S."/>
        </authorList>
    </citation>
    <scope>NUCLEOTIDE SEQUENCE</scope>
    <source>
        <strain evidence="1">ICN-92133</strain>
    </source>
</reference>
<protein>
    <submittedName>
        <fullName evidence="1">Uncharacterized protein</fullName>
    </submittedName>
</protein>
<gene>
    <name evidence="1" type="ORF">P3F81_09770</name>
</gene>
<keyword evidence="2" id="KW-1185">Reference proteome</keyword>
<accession>A0A9Y2AI33</accession>
<evidence type="ECO:0000313" key="2">
    <source>
        <dbReference type="Proteomes" id="UP001243623"/>
    </source>
</evidence>
<dbReference type="AlphaFoldDB" id="A0A9Y2AI33"/>
<dbReference type="RefSeq" id="WP_147670825.1">
    <property type="nucleotide sequence ID" value="NZ_CP120678.1"/>
</dbReference>
<proteinExistence type="predicted"/>
<sequence length="170" mass="20593">MFSWRITKYNPVYRDEFDKYTCNEWTSFSDIGKTFNEYKVTKMDYIIVEDAYIDTIVAFMSSNDIKSLKVVGIEKCKFTKMEDDFYSEKMINLYHNLKENDILNVEEIKILARMILREDLWCKLEHDNIMYIHFGYDYYMYICSWRLCKKAIKGAINMGLFVEEYESPYK</sequence>
<dbReference type="EMBL" id="CP120678">
    <property type="protein sequence ID" value="WIW70176.1"/>
    <property type="molecule type" value="Genomic_DNA"/>
</dbReference>
<dbReference type="KEGG" id="sgbi:P3F81_09770"/>
<dbReference type="Proteomes" id="UP001243623">
    <property type="component" value="Chromosome"/>
</dbReference>
<name>A0A9Y2AI33_9FIRM</name>
<organism evidence="1 2">
    <name type="scientific">Selenobaculum gibii</name>
    <dbReference type="NCBI Taxonomy" id="3054208"/>
    <lineage>
        <taxon>Bacteria</taxon>
        <taxon>Bacillati</taxon>
        <taxon>Bacillota</taxon>
        <taxon>Negativicutes</taxon>
        <taxon>Selenomonadales</taxon>
        <taxon>Selenomonadaceae</taxon>
        <taxon>Selenobaculum</taxon>
    </lineage>
</organism>
<evidence type="ECO:0000313" key="1">
    <source>
        <dbReference type="EMBL" id="WIW70176.1"/>
    </source>
</evidence>